<comment type="caution">
    <text evidence="3">The sequence shown here is derived from an EMBL/GenBank/DDBJ whole genome shotgun (WGS) entry which is preliminary data.</text>
</comment>
<name>A0A7W5HCF1_9BURK</name>
<feature type="domain" description="Flagellar basal-body/hook protein C-terminal" evidence="2">
    <location>
        <begin position="72"/>
        <end position="109"/>
    </location>
</feature>
<protein>
    <submittedName>
        <fullName evidence="3">Flagellar hook-associated protein FlgK</fullName>
    </submittedName>
</protein>
<organism evidence="3 4">
    <name type="scientific">Pseudoduganella umbonata</name>
    <dbReference type="NCBI Taxonomy" id="864828"/>
    <lineage>
        <taxon>Bacteria</taxon>
        <taxon>Pseudomonadati</taxon>
        <taxon>Pseudomonadota</taxon>
        <taxon>Betaproteobacteria</taxon>
        <taxon>Burkholderiales</taxon>
        <taxon>Oxalobacteraceae</taxon>
        <taxon>Telluria group</taxon>
        <taxon>Pseudoduganella</taxon>
    </lineage>
</organism>
<accession>A0A7W5HCF1</accession>
<sequence length="112" mass="11264">MTISALGIGLTGLQANGKALGVAAHNTANMNTDHFVPQSASFNEARPAGTGVTLSIAARDLSATENVGGAPSGTDPAASIVNSLVYKAGFELSAKLIQAADERLGTLIDIRA</sequence>
<dbReference type="RefSeq" id="WP_229422590.1">
    <property type="nucleotide sequence ID" value="NZ_CP040017.1"/>
</dbReference>
<dbReference type="Pfam" id="PF06429">
    <property type="entry name" value="Flg_bbr_C"/>
    <property type="match status" value="1"/>
</dbReference>
<evidence type="ECO:0000256" key="1">
    <source>
        <dbReference type="ARBA" id="ARBA00009677"/>
    </source>
</evidence>
<gene>
    <name evidence="3" type="ORF">FHS02_002325</name>
</gene>
<evidence type="ECO:0000313" key="4">
    <source>
        <dbReference type="Proteomes" id="UP000584325"/>
    </source>
</evidence>
<dbReference type="InterPro" id="IPR010930">
    <property type="entry name" value="Flg_bb/hook_C_dom"/>
</dbReference>
<proteinExistence type="inferred from homology"/>
<evidence type="ECO:0000259" key="2">
    <source>
        <dbReference type="Pfam" id="PF06429"/>
    </source>
</evidence>
<dbReference type="AlphaFoldDB" id="A0A7W5HCF1"/>
<reference evidence="3 4" key="1">
    <citation type="submission" date="2020-08" db="EMBL/GenBank/DDBJ databases">
        <title>Genomic Encyclopedia of Type Strains, Phase III (KMG-III): the genomes of soil and plant-associated and newly described type strains.</title>
        <authorList>
            <person name="Whitman W."/>
        </authorList>
    </citation>
    <scope>NUCLEOTIDE SEQUENCE [LARGE SCALE GENOMIC DNA]</scope>
    <source>
        <strain evidence="3 4">CECT 7753</strain>
    </source>
</reference>
<evidence type="ECO:0000313" key="3">
    <source>
        <dbReference type="EMBL" id="MBB3221518.1"/>
    </source>
</evidence>
<keyword evidence="3" id="KW-0966">Cell projection</keyword>
<dbReference type="EMBL" id="JACHXS010000003">
    <property type="protein sequence ID" value="MBB3221518.1"/>
    <property type="molecule type" value="Genomic_DNA"/>
</dbReference>
<keyword evidence="3" id="KW-0282">Flagellum</keyword>
<dbReference type="Proteomes" id="UP000584325">
    <property type="component" value="Unassembled WGS sequence"/>
</dbReference>
<comment type="similarity">
    <text evidence="1">Belongs to the flagella basal body rod proteins family.</text>
</comment>
<keyword evidence="3" id="KW-0969">Cilium</keyword>